<dbReference type="Proteomes" id="UP001497382">
    <property type="component" value="Unassembled WGS sequence"/>
</dbReference>
<protein>
    <submittedName>
        <fullName evidence="1">Uncharacterized protein</fullName>
    </submittedName>
</protein>
<reference evidence="1 2" key="1">
    <citation type="submission" date="2024-04" db="EMBL/GenBank/DDBJ databases">
        <authorList>
            <person name="Rising A."/>
            <person name="Reimegard J."/>
            <person name="Sonavane S."/>
            <person name="Akerstrom W."/>
            <person name="Nylinder S."/>
            <person name="Hedman E."/>
            <person name="Kallberg Y."/>
        </authorList>
    </citation>
    <scope>NUCLEOTIDE SEQUENCE [LARGE SCALE GENOMIC DNA]</scope>
</reference>
<gene>
    <name evidence="1" type="ORF">LARSCL_LOCUS8971</name>
</gene>
<accession>A0AAV2A0D0</accession>
<organism evidence="1 2">
    <name type="scientific">Larinioides sclopetarius</name>
    <dbReference type="NCBI Taxonomy" id="280406"/>
    <lineage>
        <taxon>Eukaryota</taxon>
        <taxon>Metazoa</taxon>
        <taxon>Ecdysozoa</taxon>
        <taxon>Arthropoda</taxon>
        <taxon>Chelicerata</taxon>
        <taxon>Arachnida</taxon>
        <taxon>Araneae</taxon>
        <taxon>Araneomorphae</taxon>
        <taxon>Entelegynae</taxon>
        <taxon>Araneoidea</taxon>
        <taxon>Araneidae</taxon>
        <taxon>Larinioides</taxon>
    </lineage>
</organism>
<dbReference type="AlphaFoldDB" id="A0AAV2A0D0"/>
<feature type="non-terminal residue" evidence="1">
    <location>
        <position position="47"/>
    </location>
</feature>
<sequence>MHFDSSFLFSAGSVKLQPPPMLKYTVFDFPASPKIIIVQFKQIRKCD</sequence>
<comment type="caution">
    <text evidence="1">The sequence shown here is derived from an EMBL/GenBank/DDBJ whole genome shotgun (WGS) entry which is preliminary data.</text>
</comment>
<keyword evidence="2" id="KW-1185">Reference proteome</keyword>
<proteinExistence type="predicted"/>
<evidence type="ECO:0000313" key="2">
    <source>
        <dbReference type="Proteomes" id="UP001497382"/>
    </source>
</evidence>
<name>A0AAV2A0D0_9ARAC</name>
<evidence type="ECO:0000313" key="1">
    <source>
        <dbReference type="EMBL" id="CAL1277026.1"/>
    </source>
</evidence>
<dbReference type="EMBL" id="CAXIEN010000098">
    <property type="protein sequence ID" value="CAL1277026.1"/>
    <property type="molecule type" value="Genomic_DNA"/>
</dbReference>